<reference evidence="3" key="1">
    <citation type="journal article" date="2019" name="Int. J. Syst. Evol. Microbiol.">
        <title>The Global Catalogue of Microorganisms (GCM) 10K type strain sequencing project: providing services to taxonomists for standard genome sequencing and annotation.</title>
        <authorList>
            <consortium name="The Broad Institute Genomics Platform"/>
            <consortium name="The Broad Institute Genome Sequencing Center for Infectious Disease"/>
            <person name="Wu L."/>
            <person name="Ma J."/>
        </authorList>
    </citation>
    <scope>NUCLEOTIDE SEQUENCE [LARGE SCALE GENOMIC DNA]</scope>
    <source>
        <strain evidence="3">JCM 17979</strain>
    </source>
</reference>
<dbReference type="PANTHER" id="PTHR35010">
    <property type="entry name" value="BLL4672 PROTEIN-RELATED"/>
    <property type="match status" value="1"/>
</dbReference>
<dbReference type="Gene3D" id="3.30.450.180">
    <property type="match status" value="1"/>
</dbReference>
<dbReference type="InterPro" id="IPR010982">
    <property type="entry name" value="Lambda_DNA-bd_dom_sf"/>
</dbReference>
<dbReference type="CDD" id="cd00093">
    <property type="entry name" value="HTH_XRE"/>
    <property type="match status" value="1"/>
</dbReference>
<sequence length="284" mass="31026">METWEFGRTVRRWRDRVAPDAVGLPTGGRRRAAGLRREELAGLAGISTDYLTRLEQGRTTSPSAQVVEALARALRIGDEERDLLHRLAGHAAPGHDVVPARITPSVQRLLDRLDHTPVAVFDATWTLLVANAPYDALLGATTAWRGLERNAVWRNLVGAPNRVVHSAGELADLQAGQVADLRLTASRYPADRGPRRLVAALRAQSPRFVELWEHGEPVPRGEPAKRKVVDHPAVGRLTVDCDVLFVATDDVRLLVYTAEPGTGDAERLALAIVLGTQELVARTD</sequence>
<evidence type="ECO:0000313" key="3">
    <source>
        <dbReference type="Proteomes" id="UP001500928"/>
    </source>
</evidence>
<proteinExistence type="predicted"/>
<evidence type="ECO:0000313" key="2">
    <source>
        <dbReference type="EMBL" id="GAA4785217.1"/>
    </source>
</evidence>
<dbReference type="RefSeq" id="WP_345413440.1">
    <property type="nucleotide sequence ID" value="NZ_BAABHO010000012.1"/>
</dbReference>
<dbReference type="PROSITE" id="PS50943">
    <property type="entry name" value="HTH_CROC1"/>
    <property type="match status" value="1"/>
</dbReference>
<dbReference type="Pfam" id="PF17765">
    <property type="entry name" value="MLTR_LBD"/>
    <property type="match status" value="1"/>
</dbReference>
<feature type="domain" description="HTH cro/C1-type" evidence="1">
    <location>
        <begin position="30"/>
        <end position="83"/>
    </location>
</feature>
<dbReference type="InterPro" id="IPR041413">
    <property type="entry name" value="MLTR_LBD"/>
</dbReference>
<organism evidence="2 3">
    <name type="scientific">Actinomycetospora chlora</name>
    <dbReference type="NCBI Taxonomy" id="663608"/>
    <lineage>
        <taxon>Bacteria</taxon>
        <taxon>Bacillati</taxon>
        <taxon>Actinomycetota</taxon>
        <taxon>Actinomycetes</taxon>
        <taxon>Pseudonocardiales</taxon>
        <taxon>Pseudonocardiaceae</taxon>
        <taxon>Actinomycetospora</taxon>
    </lineage>
</organism>
<dbReference type="InterPro" id="IPR001387">
    <property type="entry name" value="Cro/C1-type_HTH"/>
</dbReference>
<dbReference type="EMBL" id="BAABHO010000012">
    <property type="protein sequence ID" value="GAA4785217.1"/>
    <property type="molecule type" value="Genomic_DNA"/>
</dbReference>
<dbReference type="SMART" id="SM00530">
    <property type="entry name" value="HTH_XRE"/>
    <property type="match status" value="1"/>
</dbReference>
<dbReference type="PANTHER" id="PTHR35010:SF2">
    <property type="entry name" value="BLL4672 PROTEIN"/>
    <property type="match status" value="1"/>
</dbReference>
<evidence type="ECO:0000259" key="1">
    <source>
        <dbReference type="PROSITE" id="PS50943"/>
    </source>
</evidence>
<dbReference type="SUPFAM" id="SSF47413">
    <property type="entry name" value="lambda repressor-like DNA-binding domains"/>
    <property type="match status" value="1"/>
</dbReference>
<comment type="caution">
    <text evidence="2">The sequence shown here is derived from an EMBL/GenBank/DDBJ whole genome shotgun (WGS) entry which is preliminary data.</text>
</comment>
<gene>
    <name evidence="2" type="ORF">GCM10023200_18850</name>
</gene>
<dbReference type="Pfam" id="PF13560">
    <property type="entry name" value="HTH_31"/>
    <property type="match status" value="1"/>
</dbReference>
<accession>A0ABP9AVJ4</accession>
<name>A0ABP9AVJ4_9PSEU</name>
<protein>
    <submittedName>
        <fullName evidence="2">Helix-turn-helix transcriptional regulator</fullName>
    </submittedName>
</protein>
<dbReference type="Proteomes" id="UP001500928">
    <property type="component" value="Unassembled WGS sequence"/>
</dbReference>
<dbReference type="Gene3D" id="1.10.260.40">
    <property type="entry name" value="lambda repressor-like DNA-binding domains"/>
    <property type="match status" value="1"/>
</dbReference>
<keyword evidence="3" id="KW-1185">Reference proteome</keyword>